<sequence length="288" mass="33079">MAGKSRFVIAEARIRAFFKQSSRKAFSKTQLASIFEEQRTNWNLAQSTTSEKFIDQLLKKEVLYLTEVIFDGYVKSKKLYTTEDVSVFQVATSLISKSYLSHYSAVWLNNLTNQVPKTVYITFEQSKRPLADRTLTQAAIDAAFARPQRRTGASARYKEYTFLVLNGAYSNRLGVHTMDTVPVTNMERTLIDITVRPNYAGGVSSVLESYRNALGKISVNKLVATLDSLNFIYPYHQAVGFYLERAGYSGKKLEELRARPKEFDFYLTYEIEEKDYSPQWRLYFPKGL</sequence>
<organism evidence="1 2">
    <name type="scientific">Hymenobacter profundi</name>
    <dbReference type="NCBI Taxonomy" id="1982110"/>
    <lineage>
        <taxon>Bacteria</taxon>
        <taxon>Pseudomonadati</taxon>
        <taxon>Bacteroidota</taxon>
        <taxon>Cytophagia</taxon>
        <taxon>Cytophagales</taxon>
        <taxon>Hymenobacteraceae</taxon>
        <taxon>Hymenobacter</taxon>
    </lineage>
</organism>
<dbReference type="EMBL" id="JAHWGL010000121">
    <property type="protein sequence ID" value="MBW3130758.1"/>
    <property type="molecule type" value="Genomic_DNA"/>
</dbReference>
<comment type="caution">
    <text evidence="1">The sequence shown here is derived from an EMBL/GenBank/DDBJ whole genome shotgun (WGS) entry which is preliminary data.</text>
</comment>
<protein>
    <recommendedName>
        <fullName evidence="3">AbiEi antitoxin C-terminal domain-containing protein</fullName>
    </recommendedName>
</protein>
<dbReference type="Proteomes" id="UP000826188">
    <property type="component" value="Unassembled WGS sequence"/>
</dbReference>
<evidence type="ECO:0008006" key="3">
    <source>
        <dbReference type="Google" id="ProtNLM"/>
    </source>
</evidence>
<gene>
    <name evidence="1" type="ORF">KYK14_19510</name>
</gene>
<evidence type="ECO:0000313" key="2">
    <source>
        <dbReference type="Proteomes" id="UP000826188"/>
    </source>
</evidence>
<dbReference type="RefSeq" id="WP_219161240.1">
    <property type="nucleotide sequence ID" value="NZ_JAHWGL010000121.1"/>
</dbReference>
<name>A0ABS6X4J2_9BACT</name>
<proteinExistence type="predicted"/>
<keyword evidence="2" id="KW-1185">Reference proteome</keyword>
<evidence type="ECO:0000313" key="1">
    <source>
        <dbReference type="EMBL" id="MBW3130758.1"/>
    </source>
</evidence>
<reference evidence="1 2" key="1">
    <citation type="submission" date="2021-07" db="EMBL/GenBank/DDBJ databases">
        <title>Hymenobacter profundi sp. nov., isolated from deep-sea water.</title>
        <authorList>
            <person name="Kim M.K."/>
        </authorList>
    </citation>
    <scope>NUCLEOTIDE SEQUENCE [LARGE SCALE GENOMIC DNA]</scope>
    <source>
        <strain evidence="1 2">M2</strain>
    </source>
</reference>
<accession>A0ABS6X4J2</accession>